<dbReference type="Pfam" id="PF06413">
    <property type="entry name" value="Neugrin"/>
    <property type="match status" value="2"/>
</dbReference>
<dbReference type="EMBL" id="JAPFRF010000014">
    <property type="protein sequence ID" value="KAJ7311146.1"/>
    <property type="molecule type" value="Genomic_DNA"/>
</dbReference>
<dbReference type="PANTHER" id="PTHR13475">
    <property type="entry name" value="NEUGRIN"/>
    <property type="match status" value="1"/>
</dbReference>
<accession>A0A9Q0XGY1</accession>
<name>A0A9Q0XGY1_9SAUR</name>
<protein>
    <recommendedName>
        <fullName evidence="4">Neugrin</fullName>
    </recommendedName>
</protein>
<dbReference type="PANTHER" id="PTHR13475:SF3">
    <property type="entry name" value="NEUGRIN"/>
    <property type="match status" value="1"/>
</dbReference>
<proteinExistence type="predicted"/>
<dbReference type="OrthoDB" id="6415470at2759"/>
<evidence type="ECO:0000313" key="3">
    <source>
        <dbReference type="Proteomes" id="UP001142489"/>
    </source>
</evidence>
<organism evidence="2 3">
    <name type="scientific">Phrynocephalus forsythii</name>
    <dbReference type="NCBI Taxonomy" id="171643"/>
    <lineage>
        <taxon>Eukaryota</taxon>
        <taxon>Metazoa</taxon>
        <taxon>Chordata</taxon>
        <taxon>Craniata</taxon>
        <taxon>Vertebrata</taxon>
        <taxon>Euteleostomi</taxon>
        <taxon>Lepidosauria</taxon>
        <taxon>Squamata</taxon>
        <taxon>Bifurcata</taxon>
        <taxon>Unidentata</taxon>
        <taxon>Episquamata</taxon>
        <taxon>Toxicofera</taxon>
        <taxon>Iguania</taxon>
        <taxon>Acrodonta</taxon>
        <taxon>Agamidae</taxon>
        <taxon>Agaminae</taxon>
        <taxon>Phrynocephalus</taxon>
    </lineage>
</organism>
<feature type="region of interest" description="Disordered" evidence="1">
    <location>
        <begin position="81"/>
        <end position="124"/>
    </location>
</feature>
<evidence type="ECO:0000313" key="2">
    <source>
        <dbReference type="EMBL" id="KAJ7311146.1"/>
    </source>
</evidence>
<evidence type="ECO:0008006" key="4">
    <source>
        <dbReference type="Google" id="ProtNLM"/>
    </source>
</evidence>
<dbReference type="AlphaFoldDB" id="A0A9Q0XGY1"/>
<gene>
    <name evidence="2" type="ORF">JRQ81_006750</name>
</gene>
<evidence type="ECO:0000256" key="1">
    <source>
        <dbReference type="SAM" id="MobiDB-lite"/>
    </source>
</evidence>
<dbReference type="Proteomes" id="UP001142489">
    <property type="component" value="Unassembled WGS sequence"/>
</dbReference>
<dbReference type="GO" id="GO:0005634">
    <property type="term" value="C:nucleus"/>
    <property type="evidence" value="ECO:0007669"/>
    <property type="project" value="TreeGrafter"/>
</dbReference>
<comment type="caution">
    <text evidence="2">The sequence shown here is derived from an EMBL/GenBank/DDBJ whole genome shotgun (WGS) entry which is preliminary data.</text>
</comment>
<sequence>MEQIRYLSRELPEEWPVARLAQGFQVPPDVIRRVLKSRFVPSPECAKKQDATALARWGLQKESSCLETSLTREATFRVLTPPLLPQPASELPVLEVGQKKPKKQEGPRAPSNSSRQEEEAQTGQVLSLAGLEQLAAEDWHKHNPAWVPMQRGWEFFDPEGNLLYKVPVVGHLETGKDSQ</sequence>
<dbReference type="InterPro" id="IPR010487">
    <property type="entry name" value="NGRN/Rrg9"/>
</dbReference>
<keyword evidence="3" id="KW-1185">Reference proteome</keyword>
<reference evidence="2" key="1">
    <citation type="journal article" date="2023" name="DNA Res.">
        <title>Chromosome-level genome assembly of Phrynocephalus forsythii using third-generation DNA sequencing and Hi-C analysis.</title>
        <authorList>
            <person name="Qi Y."/>
            <person name="Zhao W."/>
            <person name="Zhao Y."/>
            <person name="Niu C."/>
            <person name="Cao S."/>
            <person name="Zhang Y."/>
        </authorList>
    </citation>
    <scope>NUCLEOTIDE SEQUENCE</scope>
    <source>
        <tissue evidence="2">Muscle</tissue>
    </source>
</reference>